<name>A0A3P6T7V3_DIBLA</name>
<feature type="region of interest" description="Disordered" evidence="1">
    <location>
        <begin position="118"/>
        <end position="144"/>
    </location>
</feature>
<keyword evidence="3" id="KW-1185">Reference proteome</keyword>
<feature type="region of interest" description="Disordered" evidence="1">
    <location>
        <begin position="576"/>
        <end position="602"/>
    </location>
</feature>
<feature type="compositionally biased region" description="Basic and acidic residues" evidence="1">
    <location>
        <begin position="406"/>
        <end position="420"/>
    </location>
</feature>
<feature type="compositionally biased region" description="Polar residues" evidence="1">
    <location>
        <begin position="878"/>
        <end position="892"/>
    </location>
</feature>
<feature type="compositionally biased region" description="Low complexity" evidence="1">
    <location>
        <begin position="129"/>
        <end position="142"/>
    </location>
</feature>
<protein>
    <submittedName>
        <fullName evidence="2">Uncharacterized protein</fullName>
    </submittedName>
</protein>
<feature type="compositionally biased region" description="Low complexity" evidence="1">
    <location>
        <begin position="264"/>
        <end position="274"/>
    </location>
</feature>
<sequence length="1089" mass="119589">MITEHECPTCEGANNFSFNACHQLQFQSNNESSVKFLKVCNPHFCVAELEESCPPLSIASSRGRRSSEESSATTLRKYYDGTASTTPTSLASPTVPFDALKATDKYVSKVLVRLQSKTPQPKFPERQASTDFDTDSGTSSATESLSDADTYLAWPARLISDNQLEVYGGSPSIRVDCIKTESIPPPPLSEFHVVLPSACPSPPELPFTTPSEFSSLKQTAYFKRNEKEKAKSVHLGCSAHEYCENSRLNKSESPNVEVEPFSTPSPKSKSCSQASSLELPPSIFAEGAYPPSVKGHVKRFVSMLEVKISSSDSRTRRSESTGTGYSKFSLARRMNAFAVTSKIRFYSSRCELISPLNDSGSQTINHSGSNSIKSHGQTTALSVEGKPQKSTSQKACALISELITPENKKVERNGTPDRNDSNGTPTLGQSMRLRRMRPQQELTEIRTVKSSQGFDRHPVTADSGNCGVINPVCTDRISKAGHKILLQSPDSRCSKQSVKVNLQSGSACSQIPVSLLKLGTQKTDNTVRSFAQLYIVDTEPEVFNKVRSPTTMEHNGHLPKLISRPLSPKVLEPHEISFGEKSGSGKLLRSQNSPPILHASTPATQMSLVNNAQPSKISKESAMPQGKQSLPPTQCSINYLSQNLPVVNPAPRTHDDLQLHREEVREHRILFQKDTHSPAPLINERLAEPAISAADVWSARNNRSLLFNSRHSSENVSPVKTEQHLLINKFLGIGNSPLGDFSSSAIEYRLLDVPPKVAGGTSVRLALPLAGLHGQLSSKEDETPFTLAQDCASSPNQMTKMLVGSLQLVREVHGTLPLEIAGLSLLPTWHGDGDGILSTYQLPPRRYSLRVSGGRASRLQNSKNLFQTSYEKPIPTPDVQTTSLSNAPQRDSSPVRATVGVAKGAVSENRCRWTAIPNMRRGSHVFMSDLWPEIIQRRDREGNSASSLQGYSCKLFSLESEKQEGSERLPGLKATGSLPAMQRQFMLETTAIVDSTLTPEITERYEKEANCMHDHRFVRIDDQPRVDAVGGKEVHTPLHVLFRRSVECKVVREKQVVDCSHKRTHWGLYALAIEKVIVDPVGEVPSLIT</sequence>
<accession>A0A3P6T7V3</accession>
<dbReference type="Proteomes" id="UP000281553">
    <property type="component" value="Unassembled WGS sequence"/>
</dbReference>
<feature type="region of interest" description="Disordered" evidence="1">
    <location>
        <begin position="866"/>
        <end position="895"/>
    </location>
</feature>
<feature type="region of interest" description="Disordered" evidence="1">
    <location>
        <begin position="248"/>
        <end position="274"/>
    </location>
</feature>
<feature type="region of interest" description="Disordered" evidence="1">
    <location>
        <begin position="614"/>
        <end position="634"/>
    </location>
</feature>
<proteinExistence type="predicted"/>
<feature type="region of interest" description="Disordered" evidence="1">
    <location>
        <begin position="406"/>
        <end position="428"/>
    </location>
</feature>
<dbReference type="EMBL" id="UYRU01043851">
    <property type="protein sequence ID" value="VDK84132.1"/>
    <property type="molecule type" value="Genomic_DNA"/>
</dbReference>
<feature type="compositionally biased region" description="Polar residues" evidence="1">
    <location>
        <begin position="361"/>
        <end position="381"/>
    </location>
</feature>
<dbReference type="AlphaFoldDB" id="A0A3P6T7V3"/>
<feature type="region of interest" description="Disordered" evidence="1">
    <location>
        <begin position="361"/>
        <end position="387"/>
    </location>
</feature>
<evidence type="ECO:0000313" key="3">
    <source>
        <dbReference type="Proteomes" id="UP000281553"/>
    </source>
</evidence>
<evidence type="ECO:0000313" key="2">
    <source>
        <dbReference type="EMBL" id="VDK84132.1"/>
    </source>
</evidence>
<organism evidence="2 3">
    <name type="scientific">Dibothriocephalus latus</name>
    <name type="common">Fish tapeworm</name>
    <name type="synonym">Diphyllobothrium latum</name>
    <dbReference type="NCBI Taxonomy" id="60516"/>
    <lineage>
        <taxon>Eukaryota</taxon>
        <taxon>Metazoa</taxon>
        <taxon>Spiralia</taxon>
        <taxon>Lophotrochozoa</taxon>
        <taxon>Platyhelminthes</taxon>
        <taxon>Cestoda</taxon>
        <taxon>Eucestoda</taxon>
        <taxon>Diphyllobothriidea</taxon>
        <taxon>Diphyllobothriidae</taxon>
        <taxon>Dibothriocephalus</taxon>
    </lineage>
</organism>
<evidence type="ECO:0000256" key="1">
    <source>
        <dbReference type="SAM" id="MobiDB-lite"/>
    </source>
</evidence>
<reference evidence="2 3" key="1">
    <citation type="submission" date="2018-11" db="EMBL/GenBank/DDBJ databases">
        <authorList>
            <consortium name="Pathogen Informatics"/>
        </authorList>
    </citation>
    <scope>NUCLEOTIDE SEQUENCE [LARGE SCALE GENOMIC DNA]</scope>
</reference>
<gene>
    <name evidence="2" type="ORF">DILT_LOCUS3554</name>
</gene>
<dbReference type="OrthoDB" id="10625230at2759"/>